<evidence type="ECO:0000313" key="4">
    <source>
        <dbReference type="Proteomes" id="UP000003022"/>
    </source>
</evidence>
<organism evidence="3 4">
    <name type="scientific">Streptomyces griseoaurantiacus M045</name>
    <dbReference type="NCBI Taxonomy" id="996637"/>
    <lineage>
        <taxon>Bacteria</taxon>
        <taxon>Bacillati</taxon>
        <taxon>Actinomycetota</taxon>
        <taxon>Actinomycetes</taxon>
        <taxon>Kitasatosporales</taxon>
        <taxon>Streptomycetaceae</taxon>
        <taxon>Streptomyces</taxon>
        <taxon>Streptomyces aurantiacus group</taxon>
    </lineage>
</organism>
<dbReference type="InterPro" id="IPR010982">
    <property type="entry name" value="Lambda_DNA-bd_dom_sf"/>
</dbReference>
<keyword evidence="3" id="KW-0238">DNA-binding</keyword>
<accession>F3NAN6</accession>
<dbReference type="InterPro" id="IPR001387">
    <property type="entry name" value="Cro/C1-type_HTH"/>
</dbReference>
<dbReference type="GO" id="GO:0003677">
    <property type="term" value="F:DNA binding"/>
    <property type="evidence" value="ECO:0007669"/>
    <property type="project" value="UniProtKB-KW"/>
</dbReference>
<feature type="region of interest" description="Disordered" evidence="1">
    <location>
        <begin position="1"/>
        <end position="41"/>
    </location>
</feature>
<dbReference type="InterPro" id="IPR043917">
    <property type="entry name" value="DUF5753"/>
</dbReference>
<proteinExistence type="predicted"/>
<dbReference type="Gene3D" id="1.10.260.40">
    <property type="entry name" value="lambda repressor-like DNA-binding domains"/>
    <property type="match status" value="1"/>
</dbReference>
<name>F3NAN6_9ACTN</name>
<evidence type="ECO:0000313" key="3">
    <source>
        <dbReference type="EMBL" id="EGG49345.1"/>
    </source>
</evidence>
<evidence type="ECO:0000256" key="1">
    <source>
        <dbReference type="SAM" id="MobiDB-lite"/>
    </source>
</evidence>
<sequence>MLPFSDGFHSSHPRRDAPRLHFGRGPRTARAAQHREGVDGQRSRQAAWEFFGTELKRRREDAGLTQAELGLRVFVFGGYTGQFEQAIRKPQLDVAQRIDGVLRSDGIFERLCRKLIDNPRYAEYFAHVVELERLATRICEFAPTVVPGLLQTKEYAGAVTLAANPFKTDAYIDEVVNARLERSLVLEDAARPEYWVTLHENVLRIPVGGRQAMAAQLAHLARLMRERTAVVTVLPYAAGAHAAMGGMLQLMEFEDAPPVAYTETSFSGTLVDDPTVVKRAQRAYDLLRIATLSPEASLTMIESAAEDYRRCAGTT</sequence>
<evidence type="ECO:0000259" key="2">
    <source>
        <dbReference type="Pfam" id="PF19054"/>
    </source>
</evidence>
<dbReference type="AlphaFoldDB" id="F3NAN6"/>
<dbReference type="SUPFAM" id="SSF47413">
    <property type="entry name" value="lambda repressor-like DNA-binding domains"/>
    <property type="match status" value="1"/>
</dbReference>
<protein>
    <submittedName>
        <fullName evidence="3">Putative DNA-binding protein</fullName>
    </submittedName>
</protein>
<dbReference type="EMBL" id="AEYX01000002">
    <property type="protein sequence ID" value="EGG49345.1"/>
    <property type="molecule type" value="Genomic_DNA"/>
</dbReference>
<reference evidence="3 4" key="1">
    <citation type="journal article" date="2011" name="J. Bacteriol.">
        <title>Draft genome sequence of the marine bacterium Streptomyces griseoaurantiacus M045, which produces novel manumycin-type antibiotics with a pABA core component.</title>
        <authorList>
            <person name="Li F."/>
            <person name="Jiang P."/>
            <person name="Zheng H."/>
            <person name="Wang S."/>
            <person name="Zhao G."/>
            <person name="Qin S."/>
            <person name="Liu Z."/>
        </authorList>
    </citation>
    <scope>NUCLEOTIDE SEQUENCE [LARGE SCALE GENOMIC DNA]</scope>
    <source>
        <strain evidence="3 4">M045</strain>
    </source>
</reference>
<dbReference type="eggNOG" id="COG1396">
    <property type="taxonomic scope" value="Bacteria"/>
</dbReference>
<comment type="caution">
    <text evidence="3">The sequence shown here is derived from an EMBL/GenBank/DDBJ whole genome shotgun (WGS) entry which is preliminary data.</text>
</comment>
<gene>
    <name evidence="3" type="ORF">SGM_0420</name>
</gene>
<keyword evidence="4" id="KW-1185">Reference proteome</keyword>
<feature type="domain" description="DUF5753" evidence="2">
    <location>
        <begin position="126"/>
        <end position="302"/>
    </location>
</feature>
<dbReference type="Pfam" id="PF19054">
    <property type="entry name" value="DUF5753"/>
    <property type="match status" value="1"/>
</dbReference>
<dbReference type="CDD" id="cd00093">
    <property type="entry name" value="HTH_XRE"/>
    <property type="match status" value="1"/>
</dbReference>
<dbReference type="STRING" id="996637.SGM_0420"/>
<dbReference type="Proteomes" id="UP000003022">
    <property type="component" value="Unassembled WGS sequence"/>
</dbReference>